<keyword evidence="4" id="KW-1003">Cell membrane</keyword>
<evidence type="ECO:0000256" key="4">
    <source>
        <dbReference type="ARBA" id="ARBA00022475"/>
    </source>
</evidence>
<keyword evidence="5" id="KW-0679">Respiratory chain</keyword>
<evidence type="ECO:0000256" key="6">
    <source>
        <dbReference type="ARBA" id="ARBA00022692"/>
    </source>
</evidence>
<keyword evidence="20" id="KW-1185">Reference proteome</keyword>
<dbReference type="InterPro" id="IPR036257">
    <property type="entry name" value="Cyt_c_oxidase_su2_TM_sf"/>
</dbReference>
<dbReference type="Pfam" id="PF00116">
    <property type="entry name" value="COX2"/>
    <property type="match status" value="1"/>
</dbReference>
<feature type="compositionally biased region" description="Gly residues" evidence="15">
    <location>
        <begin position="304"/>
        <end position="315"/>
    </location>
</feature>
<dbReference type="InterPro" id="IPR002429">
    <property type="entry name" value="CcO_II-like_C"/>
</dbReference>
<reference evidence="19 20" key="1">
    <citation type="submission" date="2020-08" db="EMBL/GenBank/DDBJ databases">
        <title>Genomic Encyclopedia of Type Strains, Phase IV (KMG-IV): sequencing the most valuable type-strain genomes for metagenomic binning, comparative biology and taxonomic classification.</title>
        <authorList>
            <person name="Goeker M."/>
        </authorList>
    </citation>
    <scope>NUCLEOTIDE SEQUENCE [LARGE SCALE GENOMIC DNA]</scope>
    <source>
        <strain evidence="19 20">DSM 25024</strain>
    </source>
</reference>
<dbReference type="SUPFAM" id="SSF81464">
    <property type="entry name" value="Cytochrome c oxidase subunit II-like, transmembrane region"/>
    <property type="match status" value="1"/>
</dbReference>
<keyword evidence="7" id="KW-0732">Signal</keyword>
<dbReference type="NCBIfam" id="TIGR01433">
    <property type="entry name" value="CyoA"/>
    <property type="match status" value="1"/>
</dbReference>
<comment type="subcellular location">
    <subcellularLocation>
        <location evidence="1">Cell membrane</location>
        <topology evidence="1">Multi-pass membrane protein</topology>
    </subcellularLocation>
</comment>
<keyword evidence="12" id="KW-0564">Palmitate</keyword>
<feature type="domain" description="Cytochrome oxidase subunit II transmembrane region profile" evidence="18">
    <location>
        <begin position="1"/>
        <end position="91"/>
    </location>
</feature>
<keyword evidence="6 16" id="KW-0812">Transmembrane</keyword>
<organism evidence="19 20">
    <name type="scientific">Aureimonas phyllosphaerae</name>
    <dbReference type="NCBI Taxonomy" id="1166078"/>
    <lineage>
        <taxon>Bacteria</taxon>
        <taxon>Pseudomonadati</taxon>
        <taxon>Pseudomonadota</taxon>
        <taxon>Alphaproteobacteria</taxon>
        <taxon>Hyphomicrobiales</taxon>
        <taxon>Aurantimonadaceae</taxon>
        <taxon>Aureimonas</taxon>
    </lineage>
</organism>
<dbReference type="InterPro" id="IPR008972">
    <property type="entry name" value="Cupredoxin"/>
</dbReference>
<dbReference type="PANTHER" id="PTHR22888">
    <property type="entry name" value="CYTOCHROME C OXIDASE, SUBUNIT II"/>
    <property type="match status" value="1"/>
</dbReference>
<dbReference type="InterPro" id="IPR034227">
    <property type="entry name" value="CuRO_UO_II"/>
</dbReference>
<evidence type="ECO:0000256" key="11">
    <source>
        <dbReference type="ARBA" id="ARBA00023136"/>
    </source>
</evidence>
<dbReference type="GO" id="GO:0042773">
    <property type="term" value="P:ATP synthesis coupled electron transport"/>
    <property type="evidence" value="ECO:0007669"/>
    <property type="project" value="TreeGrafter"/>
</dbReference>
<dbReference type="InterPro" id="IPR045187">
    <property type="entry name" value="CcO_II"/>
</dbReference>
<dbReference type="GO" id="GO:0009486">
    <property type="term" value="F:cytochrome bo3 ubiquinol oxidase activity"/>
    <property type="evidence" value="ECO:0007669"/>
    <property type="project" value="InterPro"/>
</dbReference>
<feature type="region of interest" description="Disordered" evidence="15">
    <location>
        <begin position="295"/>
        <end position="387"/>
    </location>
</feature>
<dbReference type="InterPro" id="IPR011759">
    <property type="entry name" value="Cyt_c_oxidase_su2_TM_dom"/>
</dbReference>
<feature type="transmembrane region" description="Helical" evidence="16">
    <location>
        <begin position="61"/>
        <end position="82"/>
    </location>
</feature>
<evidence type="ECO:0000256" key="1">
    <source>
        <dbReference type="ARBA" id="ARBA00004651"/>
    </source>
</evidence>
<comment type="caution">
    <text evidence="19">The sequence shown here is derived from an EMBL/GenBank/DDBJ whole genome shotgun (WGS) entry which is preliminary data.</text>
</comment>
<evidence type="ECO:0000259" key="18">
    <source>
        <dbReference type="PROSITE" id="PS50999"/>
    </source>
</evidence>
<dbReference type="PROSITE" id="PS50999">
    <property type="entry name" value="COX2_TM"/>
    <property type="match status" value="1"/>
</dbReference>
<dbReference type="Gene3D" id="1.10.287.90">
    <property type="match status" value="1"/>
</dbReference>
<dbReference type="InterPro" id="IPR006333">
    <property type="entry name" value="Cyt_o_ubiquinol_oxidase_su2"/>
</dbReference>
<dbReference type="AlphaFoldDB" id="A0A7W6FUB0"/>
<gene>
    <name evidence="19" type="ORF">GGR05_001754</name>
</gene>
<feature type="domain" description="Cytochrome oxidase subunit II copper A binding" evidence="17">
    <location>
        <begin position="106"/>
        <end position="218"/>
    </location>
</feature>
<feature type="transmembrane region" description="Helical" evidence="16">
    <location>
        <begin position="16"/>
        <end position="40"/>
    </location>
</feature>
<keyword evidence="9 16" id="KW-1133">Transmembrane helix</keyword>
<evidence type="ECO:0000256" key="5">
    <source>
        <dbReference type="ARBA" id="ARBA00022660"/>
    </source>
</evidence>
<keyword evidence="3" id="KW-0813">Transport</keyword>
<accession>A0A7W6FUB0</accession>
<dbReference type="InterPro" id="IPR010514">
    <property type="entry name" value="COX_ARM"/>
</dbReference>
<dbReference type="GO" id="GO:0004129">
    <property type="term" value="F:cytochrome-c oxidase activity"/>
    <property type="evidence" value="ECO:0007669"/>
    <property type="project" value="InterPro"/>
</dbReference>
<dbReference type="GO" id="GO:0016682">
    <property type="term" value="F:oxidoreductase activity, acting on diphenols and related substances as donors, oxygen as acceptor"/>
    <property type="evidence" value="ECO:0007669"/>
    <property type="project" value="InterPro"/>
</dbReference>
<evidence type="ECO:0000313" key="19">
    <source>
        <dbReference type="EMBL" id="MBB3935610.1"/>
    </source>
</evidence>
<keyword evidence="11 16" id="KW-0472">Membrane</keyword>
<evidence type="ECO:0000256" key="14">
    <source>
        <dbReference type="ARBA" id="ARBA00030198"/>
    </source>
</evidence>
<evidence type="ECO:0000256" key="7">
    <source>
        <dbReference type="ARBA" id="ARBA00022729"/>
    </source>
</evidence>
<keyword evidence="10 19" id="KW-0560">Oxidoreductase</keyword>
<dbReference type="Proteomes" id="UP000531216">
    <property type="component" value="Unassembled WGS sequence"/>
</dbReference>
<evidence type="ECO:0000256" key="8">
    <source>
        <dbReference type="ARBA" id="ARBA00022982"/>
    </source>
</evidence>
<dbReference type="Pfam" id="PF06481">
    <property type="entry name" value="COX_ARM"/>
    <property type="match status" value="1"/>
</dbReference>
<protein>
    <recommendedName>
        <fullName evidence="14">Ubiquinol oxidase polypeptide II</fullName>
    </recommendedName>
</protein>
<dbReference type="SUPFAM" id="SSF49503">
    <property type="entry name" value="Cupredoxins"/>
    <property type="match status" value="1"/>
</dbReference>
<evidence type="ECO:0000256" key="13">
    <source>
        <dbReference type="ARBA" id="ARBA00023288"/>
    </source>
</evidence>
<keyword evidence="13" id="KW-0449">Lipoprotein</keyword>
<sequence>MVMNPSGFIANQQANLILISTGLMLLIIVPVIIATLLFAWRYRASNPDAKYDGDWHHSTRLEVLIWTAPLMIIIALGAVTWISTHLLDPYRPLDRIDAVRPVTAETPPITVEVVALDWKWMFFYPEYGIATINELAAPVDRPINFKITSSAIMNTFYVPALAGMIYAMPGMETKLHAVINKPGVYEGMSANYSGAGFSNMHFKFHGLAQGDFDAWVQKVRTEGQPLDRARYLEVEKPSEAEPVHYYSSVEDGLYQAVLNMCTAPGKMCMDEMMHIDMQGGAGIESAENRDRLIYDGHRNHDGAGHGPEGYAGASGGSEAQGATFPASGRESRSQETPDGVAPMGSSGGQSDSSGHEGHGGMNSMSGHEGHGASSGGEIAPNQLNQTN</sequence>
<dbReference type="GO" id="GO:0005886">
    <property type="term" value="C:plasma membrane"/>
    <property type="evidence" value="ECO:0007669"/>
    <property type="project" value="UniProtKB-SubCell"/>
</dbReference>
<dbReference type="PROSITE" id="PS50857">
    <property type="entry name" value="COX2_CUA"/>
    <property type="match status" value="1"/>
</dbReference>
<dbReference type="GO" id="GO:0005507">
    <property type="term" value="F:copper ion binding"/>
    <property type="evidence" value="ECO:0007669"/>
    <property type="project" value="InterPro"/>
</dbReference>
<proteinExistence type="inferred from homology"/>
<comment type="similarity">
    <text evidence="2">Belongs to the cytochrome c oxidase subunit 2 family.</text>
</comment>
<evidence type="ECO:0000259" key="17">
    <source>
        <dbReference type="PROSITE" id="PS50857"/>
    </source>
</evidence>
<evidence type="ECO:0000256" key="12">
    <source>
        <dbReference type="ARBA" id="ARBA00023139"/>
    </source>
</evidence>
<keyword evidence="8" id="KW-0249">Electron transport</keyword>
<dbReference type="EMBL" id="JACIDO010000003">
    <property type="protein sequence ID" value="MBB3935610.1"/>
    <property type="molecule type" value="Genomic_DNA"/>
</dbReference>
<evidence type="ECO:0000256" key="15">
    <source>
        <dbReference type="SAM" id="MobiDB-lite"/>
    </source>
</evidence>
<evidence type="ECO:0000256" key="3">
    <source>
        <dbReference type="ARBA" id="ARBA00022448"/>
    </source>
</evidence>
<evidence type="ECO:0000256" key="16">
    <source>
        <dbReference type="SAM" id="Phobius"/>
    </source>
</evidence>
<evidence type="ECO:0000256" key="10">
    <source>
        <dbReference type="ARBA" id="ARBA00023002"/>
    </source>
</evidence>
<dbReference type="Gene3D" id="2.60.40.420">
    <property type="entry name" value="Cupredoxins - blue copper proteins"/>
    <property type="match status" value="1"/>
</dbReference>
<dbReference type="PANTHER" id="PTHR22888:SF18">
    <property type="entry name" value="CYTOCHROME BO(3) UBIQUINOL OXIDASE SUBUNIT 2"/>
    <property type="match status" value="1"/>
</dbReference>
<evidence type="ECO:0000313" key="20">
    <source>
        <dbReference type="Proteomes" id="UP000531216"/>
    </source>
</evidence>
<evidence type="ECO:0000256" key="2">
    <source>
        <dbReference type="ARBA" id="ARBA00007866"/>
    </source>
</evidence>
<dbReference type="CDD" id="cd04212">
    <property type="entry name" value="CuRO_UO_II"/>
    <property type="match status" value="1"/>
</dbReference>
<name>A0A7W6FUB0_9HYPH</name>
<evidence type="ECO:0000256" key="9">
    <source>
        <dbReference type="ARBA" id="ARBA00022989"/>
    </source>
</evidence>